<dbReference type="InterPro" id="IPR008922">
    <property type="entry name" value="Di-copper_centre_dom_sf"/>
</dbReference>
<gene>
    <name evidence="5" type="ORF">Mgra_00006118</name>
</gene>
<name>A0A8S9ZLY3_9BILA</name>
<reference evidence="5" key="1">
    <citation type="journal article" date="2020" name="Ecol. Evol.">
        <title>Genome structure and content of the rice root-knot nematode (Meloidogyne graminicola).</title>
        <authorList>
            <person name="Phan N.T."/>
            <person name="Danchin E.G.J."/>
            <person name="Klopp C."/>
            <person name="Perfus-Barbeoch L."/>
            <person name="Kozlowski D.K."/>
            <person name="Koutsovoulos G.D."/>
            <person name="Lopez-Roques C."/>
            <person name="Bouchez O."/>
            <person name="Zahm M."/>
            <person name="Besnard G."/>
            <person name="Bellafiore S."/>
        </authorList>
    </citation>
    <scope>NUCLEOTIDE SEQUENCE</scope>
    <source>
        <strain evidence="5">VN-18</strain>
    </source>
</reference>
<accession>A0A8S9ZLY3</accession>
<dbReference type="GO" id="GO:0046872">
    <property type="term" value="F:metal ion binding"/>
    <property type="evidence" value="ECO:0007669"/>
    <property type="project" value="UniProtKB-KW"/>
</dbReference>
<organism evidence="5 6">
    <name type="scientific">Meloidogyne graminicola</name>
    <dbReference type="NCBI Taxonomy" id="189291"/>
    <lineage>
        <taxon>Eukaryota</taxon>
        <taxon>Metazoa</taxon>
        <taxon>Ecdysozoa</taxon>
        <taxon>Nematoda</taxon>
        <taxon>Chromadorea</taxon>
        <taxon>Rhabditida</taxon>
        <taxon>Tylenchina</taxon>
        <taxon>Tylenchomorpha</taxon>
        <taxon>Tylenchoidea</taxon>
        <taxon>Meloidogynidae</taxon>
        <taxon>Meloidogyninae</taxon>
        <taxon>Meloidogyne</taxon>
    </lineage>
</organism>
<dbReference type="Pfam" id="PF00264">
    <property type="entry name" value="Tyrosinase"/>
    <property type="match status" value="1"/>
</dbReference>
<evidence type="ECO:0000313" key="5">
    <source>
        <dbReference type="EMBL" id="KAF7634449.1"/>
    </source>
</evidence>
<keyword evidence="6" id="KW-1185">Reference proteome</keyword>
<keyword evidence="3" id="KW-0732">Signal</keyword>
<dbReference type="SUPFAM" id="SSF48056">
    <property type="entry name" value="Di-copper centre-containing domain"/>
    <property type="match status" value="1"/>
</dbReference>
<evidence type="ECO:0000256" key="1">
    <source>
        <dbReference type="ARBA" id="ARBA00022723"/>
    </source>
</evidence>
<dbReference type="AlphaFoldDB" id="A0A8S9ZLY3"/>
<dbReference type="InterPro" id="IPR050316">
    <property type="entry name" value="Tyrosinase/Hemocyanin"/>
</dbReference>
<proteinExistence type="predicted"/>
<dbReference type="InterPro" id="IPR002227">
    <property type="entry name" value="Tyrosinase_Cu-bd"/>
</dbReference>
<protein>
    <submittedName>
        <fullName evidence="5">Tyrosinase_Cu-bd domain-containing protein</fullName>
    </submittedName>
</protein>
<comment type="caution">
    <text evidence="5">The sequence shown here is derived from an EMBL/GenBank/DDBJ whole genome shotgun (WGS) entry which is preliminary data.</text>
</comment>
<dbReference type="Gene3D" id="1.10.1280.10">
    <property type="entry name" value="Di-copper center containing domain from catechol oxidase"/>
    <property type="match status" value="1"/>
</dbReference>
<dbReference type="PRINTS" id="PR00092">
    <property type="entry name" value="TYROSINASE"/>
</dbReference>
<evidence type="ECO:0000313" key="6">
    <source>
        <dbReference type="Proteomes" id="UP000605970"/>
    </source>
</evidence>
<evidence type="ECO:0000256" key="3">
    <source>
        <dbReference type="SAM" id="SignalP"/>
    </source>
</evidence>
<feature type="signal peptide" evidence="3">
    <location>
        <begin position="1"/>
        <end position="24"/>
    </location>
</feature>
<keyword evidence="2" id="KW-0186">Copper</keyword>
<evidence type="ECO:0000259" key="4">
    <source>
        <dbReference type="Pfam" id="PF00264"/>
    </source>
</evidence>
<dbReference type="Proteomes" id="UP000605970">
    <property type="component" value="Unassembled WGS sequence"/>
</dbReference>
<evidence type="ECO:0000256" key="2">
    <source>
        <dbReference type="ARBA" id="ARBA00023008"/>
    </source>
</evidence>
<feature type="domain" description="Tyrosinase copper-binding" evidence="4">
    <location>
        <begin position="119"/>
        <end position="317"/>
    </location>
</feature>
<feature type="non-terminal residue" evidence="5">
    <location>
        <position position="1"/>
    </location>
</feature>
<feature type="chain" id="PRO_5035910281" evidence="3">
    <location>
        <begin position="25"/>
        <end position="502"/>
    </location>
</feature>
<dbReference type="EMBL" id="JABEBT010000057">
    <property type="protein sequence ID" value="KAF7634449.1"/>
    <property type="molecule type" value="Genomic_DNA"/>
</dbReference>
<keyword evidence="1" id="KW-0479">Metal-binding</keyword>
<sequence length="502" mass="56703">MGLINFCILFELLIILLLLNKINAIPNCDSFPRELRATCRIMVAAPPGSGDLPPDRGELQCDNFGCFCNALGGESKGKNDCTLQNGNKLKKCIRKELRMLTSKELQTWKDTLNLMKTNNDYDLAAALHRNAWQDGGAHNGPSFYPWHREYLKVFELMGRLALYKDRQSTDFCLPYWDSTMESRLPTPKDSCLFTSSFVGKTNASGIVVDGPFSPWQTIEDPPSPYLTRNVGRDGSCYREHYITWEMQQKNITNILAYTMPDSPCPYEVNSNYPEYPHGSVHTFVGGYMTFPDTSANDPIFHTHHCFVDLTWELWRQKQQTYAQRPLAYPTDIADCERPIHFRNEKMSQFPYLKNIDGCKNEYTDNLYSYASRPTCGNCRGFTNVCYKGSCVDNVCVPKSEETTTEIPKTTTATVIPTTIPTTTTTVIPTTTTIPTTTPSTSTTTINLTSTIVQTTTKTSTNIPSTTTETPTTTKVNVYPDCDDCDLEYLEIIFENKNNFLLI</sequence>
<dbReference type="OrthoDB" id="5842589at2759"/>
<dbReference type="PANTHER" id="PTHR11474">
    <property type="entry name" value="TYROSINASE FAMILY MEMBER"/>
    <property type="match status" value="1"/>
</dbReference>
<dbReference type="PANTHER" id="PTHR11474:SF126">
    <property type="entry name" value="TYROSINASE-LIKE PROTEIN TYR-1-RELATED"/>
    <property type="match status" value="1"/>
</dbReference>
<dbReference type="GO" id="GO:0016491">
    <property type="term" value="F:oxidoreductase activity"/>
    <property type="evidence" value="ECO:0007669"/>
    <property type="project" value="InterPro"/>
</dbReference>